<dbReference type="Proteomes" id="UP000251993">
    <property type="component" value="Chromosome"/>
</dbReference>
<accession>A0A344TF66</accession>
<proteinExistence type="predicted"/>
<dbReference type="AlphaFoldDB" id="A0A344TF66"/>
<dbReference type="KEGG" id="run:DR864_05840"/>
<keyword evidence="2" id="KW-1185">Reference proteome</keyword>
<reference evidence="1 2" key="1">
    <citation type="submission" date="2018-07" db="EMBL/GenBank/DDBJ databases">
        <title>Genome sequencing of Runella.</title>
        <authorList>
            <person name="Baek M.-G."/>
            <person name="Yi H."/>
        </authorList>
    </citation>
    <scope>NUCLEOTIDE SEQUENCE [LARGE SCALE GENOMIC DNA]</scope>
    <source>
        <strain evidence="1 2">HYN0085</strain>
    </source>
</reference>
<sequence>MLIIHPSKTNKKSRFFRIGSLQKSCSYYYQRFLKSLSRPPPPPP</sequence>
<gene>
    <name evidence="1" type="ORF">DR864_05840</name>
</gene>
<dbReference type="EMBL" id="CP030850">
    <property type="protein sequence ID" value="AXE17287.1"/>
    <property type="molecule type" value="Genomic_DNA"/>
</dbReference>
<name>A0A344TF66_9BACT</name>
<organism evidence="1 2">
    <name type="scientific">Runella rosea</name>
    <dbReference type="NCBI Taxonomy" id="2259595"/>
    <lineage>
        <taxon>Bacteria</taxon>
        <taxon>Pseudomonadati</taxon>
        <taxon>Bacteroidota</taxon>
        <taxon>Cytophagia</taxon>
        <taxon>Cytophagales</taxon>
        <taxon>Spirosomataceae</taxon>
        <taxon>Runella</taxon>
    </lineage>
</organism>
<evidence type="ECO:0000313" key="1">
    <source>
        <dbReference type="EMBL" id="AXE17287.1"/>
    </source>
</evidence>
<protein>
    <submittedName>
        <fullName evidence="1">Uncharacterized protein</fullName>
    </submittedName>
</protein>
<evidence type="ECO:0000313" key="2">
    <source>
        <dbReference type="Proteomes" id="UP000251993"/>
    </source>
</evidence>